<dbReference type="Proteomes" id="UP000256977">
    <property type="component" value="Unassembled WGS sequence"/>
</dbReference>
<dbReference type="EMBL" id="QRDZ01000016">
    <property type="protein sequence ID" value="RED75223.1"/>
    <property type="molecule type" value="Genomic_DNA"/>
</dbReference>
<gene>
    <name evidence="1" type="ORF">DFP98_11625</name>
</gene>
<evidence type="ECO:0000313" key="2">
    <source>
        <dbReference type="Proteomes" id="UP000256977"/>
    </source>
</evidence>
<comment type="caution">
    <text evidence="1">The sequence shown here is derived from an EMBL/GenBank/DDBJ whole genome shotgun (WGS) entry which is preliminary data.</text>
</comment>
<keyword evidence="2" id="KW-1185">Reference proteome</keyword>
<protein>
    <submittedName>
        <fullName evidence="1">Uncharacterized protein</fullName>
    </submittedName>
</protein>
<dbReference type="OrthoDB" id="2666278at2"/>
<reference evidence="1 2" key="1">
    <citation type="submission" date="2018-07" db="EMBL/GenBank/DDBJ databases">
        <title>Genomic Encyclopedia of Type Strains, Phase III (KMG-III): the genomes of soil and plant-associated and newly described type strains.</title>
        <authorList>
            <person name="Whitman W."/>
        </authorList>
    </citation>
    <scope>NUCLEOTIDE SEQUENCE [LARGE SCALE GENOMIC DNA]</scope>
    <source>
        <strain evidence="1 2">CECT 7287</strain>
    </source>
</reference>
<dbReference type="AlphaFoldDB" id="A0A3D9JM94"/>
<proteinExistence type="predicted"/>
<organism evidence="1 2">
    <name type="scientific">Cohnella phaseoli</name>
    <dbReference type="NCBI Taxonomy" id="456490"/>
    <lineage>
        <taxon>Bacteria</taxon>
        <taxon>Bacillati</taxon>
        <taxon>Bacillota</taxon>
        <taxon>Bacilli</taxon>
        <taxon>Bacillales</taxon>
        <taxon>Paenibacillaceae</taxon>
        <taxon>Cohnella</taxon>
    </lineage>
</organism>
<sequence length="107" mass="12081">MSSPSQVQPQLKPIYQCGSHIHRTLRSVREQLHQLCDQHANRLVVIETMDGDVFEGYIRHCHNGVLYLTLSNEGCARAFFPGPPPPNPYANFVLPLVLFNLLTISLL</sequence>
<name>A0A3D9JM94_9BACL</name>
<accession>A0A3D9JM94</accession>
<evidence type="ECO:0000313" key="1">
    <source>
        <dbReference type="EMBL" id="RED75223.1"/>
    </source>
</evidence>
<dbReference type="RefSeq" id="WP_116062333.1">
    <property type="nucleotide sequence ID" value="NZ_QRDZ01000016.1"/>
</dbReference>